<organism evidence="2 3">
    <name type="scientific">Candidatus Adlerbacteria bacterium GW2011_GWB1_54_7</name>
    <dbReference type="NCBI Taxonomy" id="1618607"/>
    <lineage>
        <taxon>Bacteria</taxon>
        <taxon>Candidatus Adleribacteriota</taxon>
    </lineage>
</organism>
<reference evidence="2 3" key="1">
    <citation type="journal article" date="2015" name="Nature">
        <title>rRNA introns, odd ribosomes, and small enigmatic genomes across a large radiation of phyla.</title>
        <authorList>
            <person name="Brown C.T."/>
            <person name="Hug L.A."/>
            <person name="Thomas B.C."/>
            <person name="Sharon I."/>
            <person name="Castelle C.J."/>
            <person name="Singh A."/>
            <person name="Wilkins M.J."/>
            <person name="Williams K.H."/>
            <person name="Banfield J.F."/>
        </authorList>
    </citation>
    <scope>NUCLEOTIDE SEQUENCE [LARGE SCALE GENOMIC DNA]</scope>
</reference>
<dbReference type="SUPFAM" id="SSF50494">
    <property type="entry name" value="Trypsin-like serine proteases"/>
    <property type="match status" value="1"/>
</dbReference>
<protein>
    <submittedName>
        <fullName evidence="2">Uncharacterized protein</fullName>
    </submittedName>
</protein>
<keyword evidence="1" id="KW-0472">Membrane</keyword>
<comment type="caution">
    <text evidence="2">The sequence shown here is derived from an EMBL/GenBank/DDBJ whole genome shotgun (WGS) entry which is preliminary data.</text>
</comment>
<evidence type="ECO:0000256" key="1">
    <source>
        <dbReference type="SAM" id="Phobius"/>
    </source>
</evidence>
<gene>
    <name evidence="2" type="ORF">UY86_C0004G0085</name>
</gene>
<keyword evidence="1" id="KW-1133">Transmembrane helix</keyword>
<evidence type="ECO:0000313" key="3">
    <source>
        <dbReference type="Proteomes" id="UP000033852"/>
    </source>
</evidence>
<evidence type="ECO:0000313" key="2">
    <source>
        <dbReference type="EMBL" id="KKW37756.1"/>
    </source>
</evidence>
<proteinExistence type="predicted"/>
<dbReference type="InterPro" id="IPR009003">
    <property type="entry name" value="Peptidase_S1_PA"/>
</dbReference>
<sequence>MNPAGGLFLRKKLVYYYTMDLEKLTKHQIVLLTLLVGFVSSITTGIVTVALMDQAPTSVVRTVNQIVERTVERVVPDPSGVAAAVITKEKTVIVKDDDLAAQSIAKMQKSIVRIAARGGDLLLTRGVLISPDGAALVDRGALAGVEAFEAILQGGERVAAKLRSGSASSSIAIMDIAVGTSSVAAAAVADASKLQLGQSVIRIGGTGADTVGTGVIARLPESHNDLIEASVPSATPGSVLMTLFGEVIGVVTTDSLTTSPSASMYSIPVAAPAPEHST</sequence>
<dbReference type="InterPro" id="IPR043504">
    <property type="entry name" value="Peptidase_S1_PA_chymotrypsin"/>
</dbReference>
<dbReference type="EMBL" id="LCRR01000004">
    <property type="protein sequence ID" value="KKW37756.1"/>
    <property type="molecule type" value="Genomic_DNA"/>
</dbReference>
<dbReference type="AlphaFoldDB" id="A0A0G1Y3H6"/>
<keyword evidence="1" id="KW-0812">Transmembrane</keyword>
<dbReference type="Proteomes" id="UP000033852">
    <property type="component" value="Unassembled WGS sequence"/>
</dbReference>
<name>A0A0G1Y3H6_9BACT</name>
<dbReference type="STRING" id="1618607.UY86_C0004G0085"/>
<feature type="transmembrane region" description="Helical" evidence="1">
    <location>
        <begin position="29"/>
        <end position="52"/>
    </location>
</feature>
<dbReference type="Gene3D" id="2.40.10.10">
    <property type="entry name" value="Trypsin-like serine proteases"/>
    <property type="match status" value="2"/>
</dbReference>
<accession>A0A0G1Y3H6</accession>